<evidence type="ECO:0000313" key="4">
    <source>
        <dbReference type="Proteomes" id="UP000594059"/>
    </source>
</evidence>
<protein>
    <recommendedName>
        <fullName evidence="5">Tle cognate immunity protein 4 C-terminal domain-containing protein</fullName>
    </recommendedName>
</protein>
<dbReference type="InterPro" id="IPR040761">
    <property type="entry name" value="Tli4_N"/>
</dbReference>
<reference evidence="3 4" key="1">
    <citation type="submission" date="2020-10" db="EMBL/GenBank/DDBJ databases">
        <title>complete genome sequencing of Lysobacter sp. H21R20.</title>
        <authorList>
            <person name="Bae J.-W."/>
            <person name="Lee S.-Y."/>
        </authorList>
    </citation>
    <scope>NUCLEOTIDE SEQUENCE [LARGE SCALE GENOMIC DNA]</scope>
    <source>
        <strain evidence="3 4">H21R20</strain>
    </source>
</reference>
<dbReference type="AlphaFoldDB" id="A0A7S6UGG7"/>
<proteinExistence type="predicted"/>
<sequence length="315" mass="34806">MTTYDHGQTATHCFGRHLLDLPSSSTVKSSFVVGGASVEVRRGIDAHEFAALVEANEKRLRTAPHKTEGSMFRDRVDFQPDRILLSSWFSPNSTATNKDMLYTRMADASVMHVFSVEGSGSNPARAKEYMLRVSRNLSHRATGETPEAPGFCIDQGLITMSKLNKEEVTASVRIKERPGLTLHFMSYVTGAPDKPLLRRNSRIPPGYEGTAAGMKRLRRGDRNIGPIKGQELLVRGDAGGKRSYEFLWESQGEKASIEHPFLSLRMSTTDDTDENGEIMDAPFQDDSLALAFWDSILSTLRLRPGAINSGGADLR</sequence>
<dbReference type="KEGG" id="lcic:INQ41_01830"/>
<evidence type="ECO:0000313" key="3">
    <source>
        <dbReference type="EMBL" id="QOW19836.1"/>
    </source>
</evidence>
<dbReference type="Pfam" id="PF18426">
    <property type="entry name" value="Tli4_C"/>
    <property type="match status" value="1"/>
</dbReference>
<dbReference type="RefSeq" id="WP_193985728.1">
    <property type="nucleotide sequence ID" value="NZ_CP063656.1"/>
</dbReference>
<evidence type="ECO:0000259" key="1">
    <source>
        <dbReference type="Pfam" id="PF18426"/>
    </source>
</evidence>
<dbReference type="InterPro" id="IPR041290">
    <property type="entry name" value="Tli4_C"/>
</dbReference>
<organism evidence="3 4">
    <name type="scientific">Novilysobacter ciconiae</name>
    <dbReference type="NCBI Taxonomy" id="2781022"/>
    <lineage>
        <taxon>Bacteria</taxon>
        <taxon>Pseudomonadati</taxon>
        <taxon>Pseudomonadota</taxon>
        <taxon>Gammaproteobacteria</taxon>
        <taxon>Lysobacterales</taxon>
        <taxon>Lysobacteraceae</taxon>
        <taxon>Novilysobacter</taxon>
    </lineage>
</organism>
<name>A0A7S6UGG7_9GAMM</name>
<feature type="domain" description="Tle cognate immunity protein 4 N-terminal" evidence="2">
    <location>
        <begin position="11"/>
        <end position="69"/>
    </location>
</feature>
<keyword evidence="4" id="KW-1185">Reference proteome</keyword>
<dbReference type="Pfam" id="PF18443">
    <property type="entry name" value="Tli4_N"/>
    <property type="match status" value="1"/>
</dbReference>
<dbReference type="Proteomes" id="UP000594059">
    <property type="component" value="Chromosome"/>
</dbReference>
<evidence type="ECO:0008006" key="5">
    <source>
        <dbReference type="Google" id="ProtNLM"/>
    </source>
</evidence>
<accession>A0A7S6UGG7</accession>
<dbReference type="EMBL" id="CP063656">
    <property type="protein sequence ID" value="QOW19836.1"/>
    <property type="molecule type" value="Genomic_DNA"/>
</dbReference>
<evidence type="ECO:0000259" key="2">
    <source>
        <dbReference type="Pfam" id="PF18443"/>
    </source>
</evidence>
<gene>
    <name evidence="3" type="ORF">INQ41_01830</name>
</gene>
<feature type="domain" description="Tle cognate immunity protein 4 C-terminal" evidence="1">
    <location>
        <begin position="144"/>
        <end position="305"/>
    </location>
</feature>